<feature type="domain" description="MsrB" evidence="3">
    <location>
        <begin position="2"/>
        <end position="144"/>
    </location>
</feature>
<name>A0A1E7FYR5_9STRA</name>
<dbReference type="PANTHER" id="PTHR10173">
    <property type="entry name" value="METHIONINE SULFOXIDE REDUCTASE"/>
    <property type="match status" value="1"/>
</dbReference>
<proteinExistence type="inferred from homology"/>
<dbReference type="InParanoid" id="A0A1E7FYR5"/>
<sequence length="145" mass="15582">SDREWSYILSGQQYNVLRQGGTERQKSSILNTFTSKDHVGTYVCAGCNTPLFTSASKFSSGTGWPSFAYSYTGIGGGGNEIGGVEIEQLDPIRSALNGREVRCNTCGGHLGDLFNDGYMYIGTSAFDSGQRYCIDGSALIFKPSS</sequence>
<comment type="similarity">
    <text evidence="1">Belongs to the MsrB Met sulfoxide reductase family.</text>
</comment>
<dbReference type="Proteomes" id="UP000095751">
    <property type="component" value="Unassembled WGS sequence"/>
</dbReference>
<dbReference type="EMBL" id="KV784353">
    <property type="protein sequence ID" value="OEU23290.1"/>
    <property type="molecule type" value="Genomic_DNA"/>
</dbReference>
<gene>
    <name evidence="4" type="ORF">FRACYDRAFT_163362</name>
</gene>
<feature type="non-terminal residue" evidence="4">
    <location>
        <position position="1"/>
    </location>
</feature>
<dbReference type="InterPro" id="IPR002579">
    <property type="entry name" value="Met_Sox_Rdtase_MsrB_dom"/>
</dbReference>
<accession>A0A1E7FYR5</accession>
<dbReference type="PANTHER" id="PTHR10173:SF57">
    <property type="entry name" value="PEPTIDE-METHIONINE (R)-S-OXIDE REDUCTASE"/>
    <property type="match status" value="1"/>
</dbReference>
<dbReference type="PROSITE" id="PS51790">
    <property type="entry name" value="MSRB"/>
    <property type="match status" value="1"/>
</dbReference>
<dbReference type="SUPFAM" id="SSF51316">
    <property type="entry name" value="Mss4-like"/>
    <property type="match status" value="1"/>
</dbReference>
<evidence type="ECO:0000259" key="3">
    <source>
        <dbReference type="PROSITE" id="PS51790"/>
    </source>
</evidence>
<organism evidence="4 5">
    <name type="scientific">Fragilariopsis cylindrus CCMP1102</name>
    <dbReference type="NCBI Taxonomy" id="635003"/>
    <lineage>
        <taxon>Eukaryota</taxon>
        <taxon>Sar</taxon>
        <taxon>Stramenopiles</taxon>
        <taxon>Ochrophyta</taxon>
        <taxon>Bacillariophyta</taxon>
        <taxon>Bacillariophyceae</taxon>
        <taxon>Bacillariophycidae</taxon>
        <taxon>Bacillariales</taxon>
        <taxon>Bacillariaceae</taxon>
        <taxon>Fragilariopsis</taxon>
    </lineage>
</organism>
<dbReference type="KEGG" id="fcy:FRACYDRAFT_163362"/>
<evidence type="ECO:0000256" key="1">
    <source>
        <dbReference type="ARBA" id="ARBA00007174"/>
    </source>
</evidence>
<keyword evidence="2" id="KW-0560">Oxidoreductase</keyword>
<dbReference type="AlphaFoldDB" id="A0A1E7FYR5"/>
<dbReference type="InterPro" id="IPR011057">
    <property type="entry name" value="Mss4-like_sf"/>
</dbReference>
<dbReference type="InterPro" id="IPR028427">
    <property type="entry name" value="Met_Sox_Rdtase_MsrB"/>
</dbReference>
<dbReference type="Gene3D" id="2.170.150.20">
    <property type="entry name" value="Peptide methionine sulfoxide reductase"/>
    <property type="match status" value="1"/>
</dbReference>
<protein>
    <submittedName>
        <fullName evidence="4">Mss4-like protein</fullName>
    </submittedName>
</protein>
<reference evidence="4 5" key="1">
    <citation type="submission" date="2016-09" db="EMBL/GenBank/DDBJ databases">
        <title>Extensive genetic diversity and differential bi-allelic expression allows diatom success in the polar Southern Ocean.</title>
        <authorList>
            <consortium name="DOE Joint Genome Institute"/>
            <person name="Mock T."/>
            <person name="Otillar R.P."/>
            <person name="Strauss J."/>
            <person name="Dupont C."/>
            <person name="Frickenhaus S."/>
            <person name="Maumus F."/>
            <person name="Mcmullan M."/>
            <person name="Sanges R."/>
            <person name="Schmutz J."/>
            <person name="Toseland A."/>
            <person name="Valas R."/>
            <person name="Veluchamy A."/>
            <person name="Ward B.J."/>
            <person name="Allen A."/>
            <person name="Barry K."/>
            <person name="Falciatore A."/>
            <person name="Ferrante M."/>
            <person name="Fortunato A.E."/>
            <person name="Gloeckner G."/>
            <person name="Gruber A."/>
            <person name="Hipkin R."/>
            <person name="Janech M."/>
            <person name="Kroth P."/>
            <person name="Leese F."/>
            <person name="Lindquist E."/>
            <person name="Lyon B.R."/>
            <person name="Martin J."/>
            <person name="Mayer C."/>
            <person name="Parker M."/>
            <person name="Quesneville H."/>
            <person name="Raymond J."/>
            <person name="Uhlig C."/>
            <person name="Valentin K.U."/>
            <person name="Worden A.Z."/>
            <person name="Armbrust E.V."/>
            <person name="Bowler C."/>
            <person name="Green B."/>
            <person name="Moulton V."/>
            <person name="Van Oosterhout C."/>
            <person name="Grigoriev I."/>
        </authorList>
    </citation>
    <scope>NUCLEOTIDE SEQUENCE [LARGE SCALE GENOMIC DNA]</scope>
    <source>
        <strain evidence="4 5">CCMP1102</strain>
    </source>
</reference>
<evidence type="ECO:0000313" key="5">
    <source>
        <dbReference type="Proteomes" id="UP000095751"/>
    </source>
</evidence>
<evidence type="ECO:0000313" key="4">
    <source>
        <dbReference type="EMBL" id="OEU23290.1"/>
    </source>
</evidence>
<dbReference type="Pfam" id="PF01641">
    <property type="entry name" value="SelR"/>
    <property type="match status" value="1"/>
</dbReference>
<feature type="non-terminal residue" evidence="4">
    <location>
        <position position="145"/>
    </location>
</feature>
<dbReference type="GO" id="GO:0030091">
    <property type="term" value="P:protein repair"/>
    <property type="evidence" value="ECO:0007669"/>
    <property type="project" value="InterPro"/>
</dbReference>
<keyword evidence="5" id="KW-1185">Reference proteome</keyword>
<dbReference type="GO" id="GO:0033743">
    <property type="term" value="F:peptide-methionine (R)-S-oxide reductase activity"/>
    <property type="evidence" value="ECO:0007669"/>
    <property type="project" value="InterPro"/>
</dbReference>
<dbReference type="GO" id="GO:0006979">
    <property type="term" value="P:response to oxidative stress"/>
    <property type="evidence" value="ECO:0007669"/>
    <property type="project" value="InterPro"/>
</dbReference>
<evidence type="ECO:0000256" key="2">
    <source>
        <dbReference type="ARBA" id="ARBA00023002"/>
    </source>
</evidence>
<dbReference type="OrthoDB" id="44061at2759"/>
<dbReference type="GO" id="GO:0005737">
    <property type="term" value="C:cytoplasm"/>
    <property type="evidence" value="ECO:0007669"/>
    <property type="project" value="TreeGrafter"/>
</dbReference>